<accession>A0A0C3GX51</accession>
<dbReference type="HOGENOM" id="CLU_023630_0_0_1"/>
<evidence type="ECO:0000256" key="3">
    <source>
        <dbReference type="ARBA" id="ARBA00022729"/>
    </source>
</evidence>
<proteinExistence type="inferred from homology"/>
<dbReference type="AlphaFoldDB" id="A0A0C3GX51"/>
<evidence type="ECO:0000256" key="4">
    <source>
        <dbReference type="ARBA" id="ARBA00022801"/>
    </source>
</evidence>
<dbReference type="GO" id="GO:0008239">
    <property type="term" value="F:dipeptidyl-peptidase activity"/>
    <property type="evidence" value="ECO:0007669"/>
    <property type="project" value="TreeGrafter"/>
</dbReference>
<name>A0A0C3GX51_OIDMZ</name>
<protein>
    <submittedName>
        <fullName evidence="6">Uncharacterized protein</fullName>
    </submittedName>
</protein>
<evidence type="ECO:0000256" key="1">
    <source>
        <dbReference type="ARBA" id="ARBA00011079"/>
    </source>
</evidence>
<dbReference type="InParanoid" id="A0A0C3GX51"/>
<dbReference type="Pfam" id="PF05577">
    <property type="entry name" value="Peptidase_S28"/>
    <property type="match status" value="1"/>
</dbReference>
<comment type="similarity">
    <text evidence="1">Belongs to the peptidase S28 family.</text>
</comment>
<organism evidence="6 7">
    <name type="scientific">Oidiodendron maius (strain Zn)</name>
    <dbReference type="NCBI Taxonomy" id="913774"/>
    <lineage>
        <taxon>Eukaryota</taxon>
        <taxon>Fungi</taxon>
        <taxon>Dikarya</taxon>
        <taxon>Ascomycota</taxon>
        <taxon>Pezizomycotina</taxon>
        <taxon>Leotiomycetes</taxon>
        <taxon>Leotiomycetes incertae sedis</taxon>
        <taxon>Myxotrichaceae</taxon>
        <taxon>Oidiodendron</taxon>
    </lineage>
</organism>
<dbReference type="GO" id="GO:0070008">
    <property type="term" value="F:serine-type exopeptidase activity"/>
    <property type="evidence" value="ECO:0007669"/>
    <property type="project" value="InterPro"/>
</dbReference>
<keyword evidence="7" id="KW-1185">Reference proteome</keyword>
<evidence type="ECO:0000256" key="5">
    <source>
        <dbReference type="ARBA" id="ARBA00023180"/>
    </source>
</evidence>
<dbReference type="GO" id="GO:0006508">
    <property type="term" value="P:proteolysis"/>
    <property type="evidence" value="ECO:0007669"/>
    <property type="project" value="UniProtKB-KW"/>
</dbReference>
<keyword evidence="4" id="KW-0378">Hydrolase</keyword>
<dbReference type="InterPro" id="IPR008758">
    <property type="entry name" value="Peptidase_S28"/>
</dbReference>
<reference evidence="7" key="2">
    <citation type="submission" date="2015-01" db="EMBL/GenBank/DDBJ databases">
        <title>Evolutionary Origins and Diversification of the Mycorrhizal Mutualists.</title>
        <authorList>
            <consortium name="DOE Joint Genome Institute"/>
            <consortium name="Mycorrhizal Genomics Consortium"/>
            <person name="Kohler A."/>
            <person name="Kuo A."/>
            <person name="Nagy L.G."/>
            <person name="Floudas D."/>
            <person name="Copeland A."/>
            <person name="Barry K.W."/>
            <person name="Cichocki N."/>
            <person name="Veneault-Fourrey C."/>
            <person name="LaButti K."/>
            <person name="Lindquist E.A."/>
            <person name="Lipzen A."/>
            <person name="Lundell T."/>
            <person name="Morin E."/>
            <person name="Murat C."/>
            <person name="Riley R."/>
            <person name="Ohm R."/>
            <person name="Sun H."/>
            <person name="Tunlid A."/>
            <person name="Henrissat B."/>
            <person name="Grigoriev I.V."/>
            <person name="Hibbett D.S."/>
            <person name="Martin F."/>
        </authorList>
    </citation>
    <scope>NUCLEOTIDE SEQUENCE [LARGE SCALE GENOMIC DNA]</scope>
    <source>
        <strain evidence="7">Zn</strain>
    </source>
</reference>
<feature type="non-terminal residue" evidence="6">
    <location>
        <position position="1"/>
    </location>
</feature>
<evidence type="ECO:0000313" key="7">
    <source>
        <dbReference type="Proteomes" id="UP000054321"/>
    </source>
</evidence>
<evidence type="ECO:0000256" key="2">
    <source>
        <dbReference type="ARBA" id="ARBA00022670"/>
    </source>
</evidence>
<dbReference type="Proteomes" id="UP000054321">
    <property type="component" value="Unassembled WGS sequence"/>
</dbReference>
<dbReference type="PANTHER" id="PTHR11010:SF117">
    <property type="entry name" value="SERINE PROTEASE 16"/>
    <property type="match status" value="1"/>
</dbReference>
<dbReference type="SUPFAM" id="SSF53474">
    <property type="entry name" value="alpha/beta-Hydrolases"/>
    <property type="match status" value="1"/>
</dbReference>
<keyword evidence="5" id="KW-0325">Glycoprotein</keyword>
<dbReference type="PANTHER" id="PTHR11010">
    <property type="entry name" value="PROTEASE S28 PRO-X CARBOXYPEPTIDASE-RELATED"/>
    <property type="match status" value="1"/>
</dbReference>
<evidence type="ECO:0000313" key="6">
    <source>
        <dbReference type="EMBL" id="KIN00626.1"/>
    </source>
</evidence>
<keyword evidence="2" id="KW-0645">Protease</keyword>
<reference evidence="6 7" key="1">
    <citation type="submission" date="2014-04" db="EMBL/GenBank/DDBJ databases">
        <authorList>
            <consortium name="DOE Joint Genome Institute"/>
            <person name="Kuo A."/>
            <person name="Martino E."/>
            <person name="Perotto S."/>
            <person name="Kohler A."/>
            <person name="Nagy L.G."/>
            <person name="Floudas D."/>
            <person name="Copeland A."/>
            <person name="Barry K.W."/>
            <person name="Cichocki N."/>
            <person name="Veneault-Fourrey C."/>
            <person name="LaButti K."/>
            <person name="Lindquist E.A."/>
            <person name="Lipzen A."/>
            <person name="Lundell T."/>
            <person name="Morin E."/>
            <person name="Murat C."/>
            <person name="Sun H."/>
            <person name="Tunlid A."/>
            <person name="Henrissat B."/>
            <person name="Grigoriev I.V."/>
            <person name="Hibbett D.S."/>
            <person name="Martin F."/>
            <person name="Nordberg H.P."/>
            <person name="Cantor M.N."/>
            <person name="Hua S.X."/>
        </authorList>
    </citation>
    <scope>NUCLEOTIDE SEQUENCE [LARGE SCALE GENOMIC DNA]</scope>
    <source>
        <strain evidence="6 7">Zn</strain>
    </source>
</reference>
<dbReference type="OrthoDB" id="1735038at2759"/>
<gene>
    <name evidence="6" type="ORF">OIDMADRAFT_125044</name>
</gene>
<sequence length="418" mass="47431">QQIDHFPSEARYAPHVNGTFKQRYFIESSYYASGGPVFVFIGGEVPIDYYAGIFQGSIFQDLIQQYQGIGIILENRYYGESYPFATSTTDELLYMTTEQTIADLNSFAKNVTLPGFENINAPKSPWILYGGSLAGALSAFTMKTYGNTYYAGISSSGVIHAQVGYPQWYDPIQKLAPQDCVASINNIIDKMDMLVETKQTSAIQHLKEIFGLGTLQDIRDFAQTIAFPLGGPFKYPTMTWQELNWNPEVGAEDFFYFCRNVSNVDSPSDITQVDYELAKYTNNEPWTNLGNYAAYIKSVVLPLCPSGDYNSVDCFGTQYPNFWADATNGYIRSYMLLFIDGSADPWKDLCYHSDLAPEREWSDLHPEHLINGAGHVWDFEVYADIETEPQFIREAHYLEIRTVKKWLKEFPSWKPGST</sequence>
<keyword evidence="3" id="KW-0732">Signal</keyword>
<dbReference type="Gene3D" id="3.40.50.1820">
    <property type="entry name" value="alpha/beta hydrolase"/>
    <property type="match status" value="1"/>
</dbReference>
<dbReference type="EMBL" id="KN832877">
    <property type="protein sequence ID" value="KIN00626.1"/>
    <property type="molecule type" value="Genomic_DNA"/>
</dbReference>
<dbReference type="InterPro" id="IPR029058">
    <property type="entry name" value="AB_hydrolase_fold"/>
</dbReference>